<evidence type="ECO:0000313" key="3">
    <source>
        <dbReference type="EMBL" id="MDK2562126.1"/>
    </source>
</evidence>
<keyword evidence="1" id="KW-0812">Transmembrane</keyword>
<sequence>MKSLKLIVKIGLVLVICGIILSAFGFFMGGKFDNISNDLVSLNSKNNKNISQTKQLGSFDKVDIDVDLDYIEIVKSNENKLELNYNEKISKVEYEIKDNNLVITQPKNNNMGVHFNIDGFNNQNLNYLKLYVNDTAKLKDLKINAQDLDVKINSINSENTNIQSFSGNISIDNLNSNNMDIAMNNGDLKLNNSTVSNNFTFKNDHGDISISNSNFNNFISNLGDGDFKVLNSNSKKAEIKNSHGSINSTGFLSNELNVDSADGDINIDGSLLGITTLNNKHGDIHINSNESESLYNYNIISKFGDVNIGNNSVGNSVVKETNSKNTLNITSNDGDVNVKFAK</sequence>
<dbReference type="RefSeq" id="WP_284131111.1">
    <property type="nucleotide sequence ID" value="NZ_JASKYM010000001.1"/>
</dbReference>
<organism evidence="3 4">
    <name type="scientific">Romboutsia sedimentorum</name>
    <dbReference type="NCBI Taxonomy" id="1368474"/>
    <lineage>
        <taxon>Bacteria</taxon>
        <taxon>Bacillati</taxon>
        <taxon>Bacillota</taxon>
        <taxon>Clostridia</taxon>
        <taxon>Peptostreptococcales</taxon>
        <taxon>Peptostreptococcaceae</taxon>
        <taxon>Romboutsia</taxon>
    </lineage>
</organism>
<dbReference type="Proteomes" id="UP001301012">
    <property type="component" value="Unassembled WGS sequence"/>
</dbReference>
<proteinExistence type="predicted"/>
<comment type="caution">
    <text evidence="3">The sequence shown here is derived from an EMBL/GenBank/DDBJ whole genome shotgun (WGS) entry which is preliminary data.</text>
</comment>
<dbReference type="InterPro" id="IPR025164">
    <property type="entry name" value="Toastrack_DUF4097"/>
</dbReference>
<protein>
    <submittedName>
        <fullName evidence="3">DUF4097 family beta strand repeat-containing protein</fullName>
    </submittedName>
</protein>
<feature type="transmembrane region" description="Helical" evidence="1">
    <location>
        <begin position="6"/>
        <end position="27"/>
    </location>
</feature>
<keyword evidence="1" id="KW-0472">Membrane</keyword>
<evidence type="ECO:0000313" key="4">
    <source>
        <dbReference type="Proteomes" id="UP001301012"/>
    </source>
</evidence>
<dbReference type="EMBL" id="JASKYM010000001">
    <property type="protein sequence ID" value="MDK2562126.1"/>
    <property type="molecule type" value="Genomic_DNA"/>
</dbReference>
<evidence type="ECO:0000256" key="1">
    <source>
        <dbReference type="SAM" id="Phobius"/>
    </source>
</evidence>
<accession>A0ABT7E5B7</accession>
<dbReference type="Pfam" id="PF13349">
    <property type="entry name" value="DUF4097"/>
    <property type="match status" value="1"/>
</dbReference>
<reference evidence="3 4" key="1">
    <citation type="submission" date="2023-05" db="EMBL/GenBank/DDBJ databases">
        <title>Rombocin, a short stable natural nisin variant, displays selective antimicrobial activity against Listeria monocytogenes and employs dual mode of action to kill target bacterial strains.</title>
        <authorList>
            <person name="Wambui J."/>
            <person name="Stephan R."/>
            <person name="Kuipers O.P."/>
        </authorList>
    </citation>
    <scope>NUCLEOTIDE SEQUENCE [LARGE SCALE GENOMIC DNA]</scope>
    <source>
        <strain evidence="3 4">RC002</strain>
    </source>
</reference>
<feature type="domain" description="DUF4097" evidence="2">
    <location>
        <begin position="179"/>
        <end position="338"/>
    </location>
</feature>
<name>A0ABT7E5B7_9FIRM</name>
<evidence type="ECO:0000259" key="2">
    <source>
        <dbReference type="Pfam" id="PF13349"/>
    </source>
</evidence>
<keyword evidence="1" id="KW-1133">Transmembrane helix</keyword>
<gene>
    <name evidence="3" type="ORF">QOZ84_01085</name>
</gene>
<keyword evidence="4" id="KW-1185">Reference proteome</keyword>